<feature type="domain" description="HMG box" evidence="2">
    <location>
        <begin position="46"/>
        <end position="101"/>
    </location>
</feature>
<dbReference type="SUPFAM" id="SSF47095">
    <property type="entry name" value="HMG-box"/>
    <property type="match status" value="1"/>
</dbReference>
<dbReference type="Proteomes" id="UP000789342">
    <property type="component" value="Unassembled WGS sequence"/>
</dbReference>
<dbReference type="Pfam" id="PF00505">
    <property type="entry name" value="HMG_box"/>
    <property type="match status" value="1"/>
</dbReference>
<feature type="region of interest" description="Disordered" evidence="1">
    <location>
        <begin position="130"/>
        <end position="165"/>
    </location>
</feature>
<proteinExistence type="predicted"/>
<keyword evidence="4" id="KW-1185">Reference proteome</keyword>
<dbReference type="InterPro" id="IPR036910">
    <property type="entry name" value="HMG_box_dom_sf"/>
</dbReference>
<dbReference type="Gene3D" id="1.10.30.10">
    <property type="entry name" value="High mobility group box domain"/>
    <property type="match status" value="1"/>
</dbReference>
<dbReference type="EMBL" id="CAJVPV010054726">
    <property type="protein sequence ID" value="CAG8783567.1"/>
    <property type="molecule type" value="Genomic_DNA"/>
</dbReference>
<sequence>FVFINSNDPTMPSQVINDAQPFIKLPFPPMIDPRDLITLNPDGREPSRAPNAFIIYRKLFIKTAKDEGYSLPMSIISSMASKSWEHESEVVKKEYKRIAKEAFLYRSEICPKPKREGKRKQWNIVSFDKPNDKLTRNAKPKKSVRTTSKLPTPTLSPPTPKSETALSELANNSPILDLDIFSDWESFLYPSPDLSAYSDSGSSSPEINEEYNFNLEINSSLQTFNNFNSPIQTEEQ</sequence>
<protein>
    <submittedName>
        <fullName evidence="3">4529_t:CDS:1</fullName>
    </submittedName>
</protein>
<reference evidence="3" key="1">
    <citation type="submission" date="2021-06" db="EMBL/GenBank/DDBJ databases">
        <authorList>
            <person name="Kallberg Y."/>
            <person name="Tangrot J."/>
            <person name="Rosling A."/>
        </authorList>
    </citation>
    <scope>NUCLEOTIDE SEQUENCE</scope>
    <source>
        <strain evidence="3">CL551</strain>
    </source>
</reference>
<accession>A0A9N9P1H0</accession>
<evidence type="ECO:0000259" key="2">
    <source>
        <dbReference type="Pfam" id="PF00505"/>
    </source>
</evidence>
<evidence type="ECO:0000313" key="3">
    <source>
        <dbReference type="EMBL" id="CAG8783567.1"/>
    </source>
</evidence>
<evidence type="ECO:0000313" key="4">
    <source>
        <dbReference type="Proteomes" id="UP000789342"/>
    </source>
</evidence>
<dbReference type="AlphaFoldDB" id="A0A9N9P1H0"/>
<evidence type="ECO:0000256" key="1">
    <source>
        <dbReference type="SAM" id="MobiDB-lite"/>
    </source>
</evidence>
<name>A0A9N9P1H0_9GLOM</name>
<organism evidence="3 4">
    <name type="scientific">Acaulospora morrowiae</name>
    <dbReference type="NCBI Taxonomy" id="94023"/>
    <lineage>
        <taxon>Eukaryota</taxon>
        <taxon>Fungi</taxon>
        <taxon>Fungi incertae sedis</taxon>
        <taxon>Mucoromycota</taxon>
        <taxon>Glomeromycotina</taxon>
        <taxon>Glomeromycetes</taxon>
        <taxon>Diversisporales</taxon>
        <taxon>Acaulosporaceae</taxon>
        <taxon>Acaulospora</taxon>
    </lineage>
</organism>
<feature type="non-terminal residue" evidence="3">
    <location>
        <position position="236"/>
    </location>
</feature>
<dbReference type="InterPro" id="IPR009071">
    <property type="entry name" value="HMG_box_dom"/>
</dbReference>
<dbReference type="OrthoDB" id="2373005at2759"/>
<comment type="caution">
    <text evidence="3">The sequence shown here is derived from an EMBL/GenBank/DDBJ whole genome shotgun (WGS) entry which is preliminary data.</text>
</comment>
<gene>
    <name evidence="3" type="ORF">AMORRO_LOCUS17527</name>
</gene>
<feature type="non-terminal residue" evidence="3">
    <location>
        <position position="1"/>
    </location>
</feature>